<evidence type="ECO:0000256" key="2">
    <source>
        <dbReference type="ARBA" id="ARBA00005983"/>
    </source>
</evidence>
<evidence type="ECO:0000256" key="1">
    <source>
        <dbReference type="ARBA" id="ARBA00001946"/>
    </source>
</evidence>
<evidence type="ECO:0000256" key="4">
    <source>
        <dbReference type="ARBA" id="ARBA00012133"/>
    </source>
</evidence>
<dbReference type="InterPro" id="IPR017438">
    <property type="entry name" value="ATP-NAD_kinase_N"/>
</dbReference>
<dbReference type="SMART" id="SM00045">
    <property type="entry name" value="DAGKa"/>
    <property type="match status" value="1"/>
</dbReference>
<keyword evidence="6" id="KW-0547">Nucleotide-binding</keyword>
<dbReference type="GO" id="GO:0007200">
    <property type="term" value="P:phospholipase C-activating G protein-coupled receptor signaling pathway"/>
    <property type="evidence" value="ECO:0007669"/>
    <property type="project" value="InterPro"/>
</dbReference>
<accession>A0A2Y9BJC0</accession>
<evidence type="ECO:0000313" key="12">
    <source>
        <dbReference type="EMBL" id="PWJ27943.1"/>
    </source>
</evidence>
<evidence type="ECO:0000256" key="7">
    <source>
        <dbReference type="ARBA" id="ARBA00022777"/>
    </source>
</evidence>
<dbReference type="Pfam" id="PF19279">
    <property type="entry name" value="YegS_C"/>
    <property type="match status" value="1"/>
</dbReference>
<dbReference type="Pfam" id="PF00781">
    <property type="entry name" value="DAGK_cat"/>
    <property type="match status" value="1"/>
</dbReference>
<name>A0A2Y9BJC0_9FIRM</name>
<keyword evidence="9" id="KW-0444">Lipid biosynthesis</keyword>
<keyword evidence="9" id="KW-0443">Lipid metabolism</keyword>
<dbReference type="AlphaFoldDB" id="A0A2Y9BJC0"/>
<evidence type="ECO:0000313" key="13">
    <source>
        <dbReference type="Proteomes" id="UP000245845"/>
    </source>
</evidence>
<dbReference type="InterPro" id="IPR005218">
    <property type="entry name" value="Diacylglycerol/lipid_kinase"/>
</dbReference>
<evidence type="ECO:0000256" key="9">
    <source>
        <dbReference type="ARBA" id="ARBA00023209"/>
    </source>
</evidence>
<dbReference type="SMART" id="SM00046">
    <property type="entry name" value="DAGKc"/>
    <property type="match status" value="1"/>
</dbReference>
<sequence length="307" mass="34199">MMKYTFILNPNSRSGMGGMIWETIEPELIKRQVEYECLRTDYPGHAMKLVRELTADREEHILAVLGGDGTVNEVINGICDISKVTLGYIPTGSSNDFARGMKLPKDPLKALEVILNPGEIKKMDVGLLTRAGKERRFAVSTGIGFDAAICHQAAVSKLKVLLNRLKLGKLTYVGIALNRLFHDKPVKAEVTLDDGVTKQYKKVYFIAAMNNPYEGGGFYFCPDARSSDRQLDVIIISNLPKLAVLLLLPTAYKGWHVHFPGISVMQCKKVCVKMERALPVHTDGEPVFLRKEIKAELLKEQIRVISA</sequence>
<dbReference type="Gene3D" id="3.40.50.10330">
    <property type="entry name" value="Probable inorganic polyphosphate/atp-NAD kinase, domain 1"/>
    <property type="match status" value="1"/>
</dbReference>
<evidence type="ECO:0000256" key="3">
    <source>
        <dbReference type="ARBA" id="ARBA00009280"/>
    </source>
</evidence>
<dbReference type="InterPro" id="IPR001206">
    <property type="entry name" value="Diacylglycerol_kinase_cat_dom"/>
</dbReference>
<dbReference type="InterPro" id="IPR050187">
    <property type="entry name" value="Lipid_Phosphate_FormReg"/>
</dbReference>
<dbReference type="EC" id="2.7.1.107" evidence="4"/>
<evidence type="ECO:0000256" key="5">
    <source>
        <dbReference type="ARBA" id="ARBA00022679"/>
    </source>
</evidence>
<comment type="similarity">
    <text evidence="3">Belongs to the eukaryotic diacylglycerol kinase family.</text>
</comment>
<dbReference type="SUPFAM" id="SSF111331">
    <property type="entry name" value="NAD kinase/diacylglycerol kinase-like"/>
    <property type="match status" value="1"/>
</dbReference>
<keyword evidence="7 12" id="KW-0418">Kinase</keyword>
<evidence type="ECO:0000259" key="11">
    <source>
        <dbReference type="PROSITE" id="PS50146"/>
    </source>
</evidence>
<keyword evidence="13" id="KW-1185">Reference proteome</keyword>
<reference evidence="12 13" key="1">
    <citation type="submission" date="2018-05" db="EMBL/GenBank/DDBJ databases">
        <title>The Hungate 1000. A catalogue of reference genomes from the rumen microbiome.</title>
        <authorList>
            <person name="Kelly W."/>
        </authorList>
    </citation>
    <scope>NUCLEOTIDE SEQUENCE [LARGE SCALE GENOMIC DNA]</scope>
    <source>
        <strain evidence="12 13">NLAE-zl-C242</strain>
    </source>
</reference>
<dbReference type="InterPro" id="IPR016064">
    <property type="entry name" value="NAD/diacylglycerol_kinase_sf"/>
</dbReference>
<dbReference type="Proteomes" id="UP000245845">
    <property type="component" value="Unassembled WGS sequence"/>
</dbReference>
<dbReference type="PANTHER" id="PTHR12358:SF54">
    <property type="entry name" value="SPHINGOSINE KINASE RELATED PROTEIN"/>
    <property type="match status" value="1"/>
</dbReference>
<dbReference type="GO" id="GO:0008654">
    <property type="term" value="P:phospholipid biosynthetic process"/>
    <property type="evidence" value="ECO:0007669"/>
    <property type="project" value="UniProtKB-KW"/>
</dbReference>
<dbReference type="GO" id="GO:0004143">
    <property type="term" value="F:ATP-dependent diacylglycerol kinase activity"/>
    <property type="evidence" value="ECO:0007669"/>
    <property type="project" value="UniProtKB-EC"/>
</dbReference>
<keyword evidence="9" id="KW-0594">Phospholipid biosynthesis</keyword>
<dbReference type="Gene3D" id="2.60.200.40">
    <property type="match status" value="1"/>
</dbReference>
<comment type="similarity">
    <text evidence="2">Belongs to the diacylglycerol/lipid kinase family.</text>
</comment>
<dbReference type="NCBIfam" id="TIGR00147">
    <property type="entry name" value="YegS/Rv2252/BmrU family lipid kinase"/>
    <property type="match status" value="1"/>
</dbReference>
<dbReference type="GO" id="GO:0005524">
    <property type="term" value="F:ATP binding"/>
    <property type="evidence" value="ECO:0007669"/>
    <property type="project" value="UniProtKB-KW"/>
</dbReference>
<evidence type="ECO:0000256" key="10">
    <source>
        <dbReference type="ARBA" id="ARBA00023264"/>
    </source>
</evidence>
<gene>
    <name evidence="12" type="ORF">A8806_110118</name>
</gene>
<feature type="domain" description="DAGKc" evidence="11">
    <location>
        <begin position="1"/>
        <end position="132"/>
    </location>
</feature>
<dbReference type="InterPro" id="IPR000756">
    <property type="entry name" value="Diacylglycerol_kin_accessory"/>
</dbReference>
<keyword evidence="10" id="KW-1208">Phospholipid metabolism</keyword>
<keyword evidence="8" id="KW-0067">ATP-binding</keyword>
<evidence type="ECO:0000256" key="8">
    <source>
        <dbReference type="ARBA" id="ARBA00022840"/>
    </source>
</evidence>
<dbReference type="EMBL" id="QGDL01000010">
    <property type="protein sequence ID" value="PWJ27943.1"/>
    <property type="molecule type" value="Genomic_DNA"/>
</dbReference>
<protein>
    <recommendedName>
        <fullName evidence="4">diacylglycerol kinase (ATP)</fullName>
        <ecNumber evidence="4">2.7.1.107</ecNumber>
    </recommendedName>
</protein>
<proteinExistence type="inferred from homology"/>
<dbReference type="PROSITE" id="PS50146">
    <property type="entry name" value="DAGK"/>
    <property type="match status" value="1"/>
</dbReference>
<keyword evidence="5" id="KW-0808">Transferase</keyword>
<comment type="cofactor">
    <cofactor evidence="1">
        <name>Mg(2+)</name>
        <dbReference type="ChEBI" id="CHEBI:18420"/>
    </cofactor>
</comment>
<evidence type="ECO:0000256" key="6">
    <source>
        <dbReference type="ARBA" id="ARBA00022741"/>
    </source>
</evidence>
<comment type="caution">
    <text evidence="12">The sequence shown here is derived from an EMBL/GenBank/DDBJ whole genome shotgun (WGS) entry which is preliminary data.</text>
</comment>
<dbReference type="PANTHER" id="PTHR12358">
    <property type="entry name" value="SPHINGOSINE KINASE"/>
    <property type="match status" value="1"/>
</dbReference>
<organism evidence="12 13">
    <name type="scientific">Faecalicatena orotica</name>
    <dbReference type="NCBI Taxonomy" id="1544"/>
    <lineage>
        <taxon>Bacteria</taxon>
        <taxon>Bacillati</taxon>
        <taxon>Bacillota</taxon>
        <taxon>Clostridia</taxon>
        <taxon>Lachnospirales</taxon>
        <taxon>Lachnospiraceae</taxon>
        <taxon>Faecalicatena</taxon>
    </lineage>
</organism>
<dbReference type="RefSeq" id="WP_330405397.1">
    <property type="nucleotide sequence ID" value="NZ_BAAACK010000029.1"/>
</dbReference>
<dbReference type="InterPro" id="IPR045540">
    <property type="entry name" value="YegS/DAGK_C"/>
</dbReference>